<protein>
    <submittedName>
        <fullName evidence="2">Uncharacterized protein</fullName>
    </submittedName>
</protein>
<organism evidence="2 3">
    <name type="scientific">Pseudomonas versuta</name>
    <dbReference type="NCBI Taxonomy" id="1788301"/>
    <lineage>
        <taxon>Bacteria</taxon>
        <taxon>Pseudomonadati</taxon>
        <taxon>Pseudomonadota</taxon>
        <taxon>Gammaproteobacteria</taxon>
        <taxon>Pseudomonadales</taxon>
        <taxon>Pseudomonadaceae</taxon>
        <taxon>Pseudomonas</taxon>
    </lineage>
</organism>
<reference evidence="1 4" key="2">
    <citation type="submission" date="2016-11" db="EMBL/GenBank/DDBJ databases">
        <title>Draft genome of Pseudomonas versuta A4R1.5.</title>
        <authorList>
            <person name="See-Too W.-S."/>
        </authorList>
    </citation>
    <scope>NUCLEOTIDE SEQUENCE [LARGE SCALE GENOMIC DNA]</scope>
    <source>
        <strain evidence="1 4">A4R1.5</strain>
    </source>
</reference>
<keyword evidence="4" id="KW-1185">Reference proteome</keyword>
<proteinExistence type="predicted"/>
<sequence>MASIVSGDVQAKTTNGEFAGQRYEAPRRAPWTEYLSVFDMSRDDLQVTDTPGKAVICMQIFVRSGMA</sequence>
<comment type="caution">
    <text evidence="2">The sequence shown here is derived from an EMBL/GenBank/DDBJ whole genome shotgun (WGS) entry which is preliminary data.</text>
</comment>
<accession>A0A1Q4KEY2</accession>
<dbReference type="Proteomes" id="UP000185990">
    <property type="component" value="Unassembled WGS sequence"/>
</dbReference>
<dbReference type="EMBL" id="MPJC01000009">
    <property type="protein sequence ID" value="OKA19552.1"/>
    <property type="molecule type" value="Genomic_DNA"/>
</dbReference>
<evidence type="ECO:0000313" key="1">
    <source>
        <dbReference type="EMBL" id="OKA19552.1"/>
    </source>
</evidence>
<evidence type="ECO:0000313" key="4">
    <source>
        <dbReference type="Proteomes" id="UP000186677"/>
    </source>
</evidence>
<dbReference type="AlphaFoldDB" id="A0A0M4RIC3"/>
<dbReference type="Proteomes" id="UP000186677">
    <property type="component" value="Unassembled WGS sequence"/>
</dbReference>
<dbReference type="EMBL" id="MPJD01000018">
    <property type="protein sequence ID" value="OKA24188.1"/>
    <property type="molecule type" value="Genomic_DNA"/>
</dbReference>
<reference evidence="2 3" key="1">
    <citation type="submission" date="2016-11" db="EMBL/GenBank/DDBJ databases">
        <title>Draft genome of Pseudomonas versuta A4R1.12.</title>
        <authorList>
            <person name="See-Too W.-S."/>
        </authorList>
    </citation>
    <scope>NUCLEOTIDE SEQUENCE [LARGE SCALE GENOMIC DNA]</scope>
    <source>
        <strain evidence="2 3">A4R1.12</strain>
    </source>
</reference>
<accession>A0A0M4RIC3</accession>
<dbReference type="KEGG" id="ppsy:AOC04_13400"/>
<name>A0A0M4RIC3_9PSED</name>
<gene>
    <name evidence="1" type="ORF">BOH73_15685</name>
    <name evidence="2" type="ORF">BOH74_12950</name>
</gene>
<evidence type="ECO:0000313" key="3">
    <source>
        <dbReference type="Proteomes" id="UP000185990"/>
    </source>
</evidence>
<evidence type="ECO:0000313" key="2">
    <source>
        <dbReference type="EMBL" id="OKA24188.1"/>
    </source>
</evidence>